<reference evidence="3 4" key="1">
    <citation type="journal article" date="2023" name="Commun. Biol.">
        <title>Genome analysis of Parmales, the sister group of diatoms, reveals the evolutionary specialization of diatoms from phago-mixotrophs to photoautotrophs.</title>
        <authorList>
            <person name="Ban H."/>
            <person name="Sato S."/>
            <person name="Yoshikawa S."/>
            <person name="Yamada K."/>
            <person name="Nakamura Y."/>
            <person name="Ichinomiya M."/>
            <person name="Sato N."/>
            <person name="Blanc-Mathieu R."/>
            <person name="Endo H."/>
            <person name="Kuwata A."/>
            <person name="Ogata H."/>
        </authorList>
    </citation>
    <scope>NUCLEOTIDE SEQUENCE [LARGE SCALE GENOMIC DNA]</scope>
</reference>
<keyword evidence="1" id="KW-0547">Nucleotide-binding</keyword>
<dbReference type="Pfam" id="PF02597">
    <property type="entry name" value="ThiS"/>
    <property type="match status" value="1"/>
</dbReference>
<evidence type="ECO:0000313" key="3">
    <source>
        <dbReference type="EMBL" id="GMI26102.1"/>
    </source>
</evidence>
<dbReference type="Proteomes" id="UP001165060">
    <property type="component" value="Unassembled WGS sequence"/>
</dbReference>
<keyword evidence="2" id="KW-0732">Signal</keyword>
<feature type="signal peptide" evidence="2">
    <location>
        <begin position="1"/>
        <end position="20"/>
    </location>
</feature>
<dbReference type="InterPro" id="IPR016155">
    <property type="entry name" value="Mopterin_synth/thiamin_S_b"/>
</dbReference>
<gene>
    <name evidence="3" type="ORF">TeGR_g4911</name>
</gene>
<dbReference type="InterPro" id="IPR012675">
    <property type="entry name" value="Beta-grasp_dom_sf"/>
</dbReference>
<evidence type="ECO:0000256" key="1">
    <source>
        <dbReference type="ARBA" id="ARBA00022741"/>
    </source>
</evidence>
<name>A0ABQ6MGW2_9STRA</name>
<dbReference type="InterPro" id="IPR003749">
    <property type="entry name" value="ThiS/MoaD-like"/>
</dbReference>
<comment type="caution">
    <text evidence="3">The sequence shown here is derived from an EMBL/GenBank/DDBJ whole genome shotgun (WGS) entry which is preliminary data.</text>
</comment>
<proteinExistence type="predicted"/>
<organism evidence="3 4">
    <name type="scientific">Tetraparma gracilis</name>
    <dbReference type="NCBI Taxonomy" id="2962635"/>
    <lineage>
        <taxon>Eukaryota</taxon>
        <taxon>Sar</taxon>
        <taxon>Stramenopiles</taxon>
        <taxon>Ochrophyta</taxon>
        <taxon>Bolidophyceae</taxon>
        <taxon>Parmales</taxon>
        <taxon>Triparmaceae</taxon>
        <taxon>Tetraparma</taxon>
    </lineage>
</organism>
<dbReference type="InterPro" id="IPR044672">
    <property type="entry name" value="MOCS2A"/>
</dbReference>
<dbReference type="EMBL" id="BRYB01002830">
    <property type="protein sequence ID" value="GMI26102.1"/>
    <property type="molecule type" value="Genomic_DNA"/>
</dbReference>
<feature type="chain" id="PRO_5045277695" description="Molybdopterin synthase sulfur carrier subunit" evidence="2">
    <location>
        <begin position="21"/>
        <end position="87"/>
    </location>
</feature>
<sequence length="87" mass="8848">MSAPPITVTVLFFASSRSLALPSTLLSLPAPSSTASLLPVLLARFPKLRELVDAGGMVLSVDGEYATGDTPLRDGAEVAVIPPISGG</sequence>
<keyword evidence="4" id="KW-1185">Reference proteome</keyword>
<dbReference type="PANTHER" id="PTHR33359:SF1">
    <property type="entry name" value="MOLYBDOPTERIN SYNTHASE SULFUR CARRIER SUBUNIT"/>
    <property type="match status" value="1"/>
</dbReference>
<evidence type="ECO:0000256" key="2">
    <source>
        <dbReference type="SAM" id="SignalP"/>
    </source>
</evidence>
<dbReference type="Gene3D" id="3.10.20.30">
    <property type="match status" value="1"/>
</dbReference>
<dbReference type="CDD" id="cd00754">
    <property type="entry name" value="Ubl_MoaD"/>
    <property type="match status" value="1"/>
</dbReference>
<evidence type="ECO:0008006" key="5">
    <source>
        <dbReference type="Google" id="ProtNLM"/>
    </source>
</evidence>
<accession>A0ABQ6MGW2</accession>
<evidence type="ECO:0000313" key="4">
    <source>
        <dbReference type="Proteomes" id="UP001165060"/>
    </source>
</evidence>
<protein>
    <recommendedName>
        <fullName evidence="5">Molybdopterin synthase sulfur carrier subunit</fullName>
    </recommendedName>
</protein>
<dbReference type="SUPFAM" id="SSF54285">
    <property type="entry name" value="MoaD/ThiS"/>
    <property type="match status" value="1"/>
</dbReference>
<dbReference type="PANTHER" id="PTHR33359">
    <property type="entry name" value="MOLYBDOPTERIN SYNTHASE SULFUR CARRIER SUBUNIT"/>
    <property type="match status" value="1"/>
</dbReference>